<name>A0A0A8ZBA0_ARUDO</name>
<accession>A0A0A8ZBA0</accession>
<proteinExistence type="predicted"/>
<dbReference type="EMBL" id="GBRH01263875">
    <property type="protein sequence ID" value="JAD34020.1"/>
    <property type="molecule type" value="Transcribed_RNA"/>
</dbReference>
<evidence type="ECO:0000313" key="1">
    <source>
        <dbReference type="EMBL" id="JAD34020.1"/>
    </source>
</evidence>
<reference evidence="1" key="2">
    <citation type="journal article" date="2015" name="Data Brief">
        <title>Shoot transcriptome of the giant reed, Arundo donax.</title>
        <authorList>
            <person name="Barrero R.A."/>
            <person name="Guerrero F.D."/>
            <person name="Moolhuijzen P."/>
            <person name="Goolsby J.A."/>
            <person name="Tidwell J."/>
            <person name="Bellgard S.E."/>
            <person name="Bellgard M.I."/>
        </authorList>
    </citation>
    <scope>NUCLEOTIDE SEQUENCE</scope>
    <source>
        <tissue evidence="1">Shoot tissue taken approximately 20 cm above the soil surface</tissue>
    </source>
</reference>
<protein>
    <submittedName>
        <fullName evidence="1">Uncharacterized protein</fullName>
    </submittedName>
</protein>
<organism evidence="1">
    <name type="scientific">Arundo donax</name>
    <name type="common">Giant reed</name>
    <name type="synonym">Donax arundinaceus</name>
    <dbReference type="NCBI Taxonomy" id="35708"/>
    <lineage>
        <taxon>Eukaryota</taxon>
        <taxon>Viridiplantae</taxon>
        <taxon>Streptophyta</taxon>
        <taxon>Embryophyta</taxon>
        <taxon>Tracheophyta</taxon>
        <taxon>Spermatophyta</taxon>
        <taxon>Magnoliopsida</taxon>
        <taxon>Liliopsida</taxon>
        <taxon>Poales</taxon>
        <taxon>Poaceae</taxon>
        <taxon>PACMAD clade</taxon>
        <taxon>Arundinoideae</taxon>
        <taxon>Arundineae</taxon>
        <taxon>Arundo</taxon>
    </lineage>
</organism>
<reference evidence="1" key="1">
    <citation type="submission" date="2014-09" db="EMBL/GenBank/DDBJ databases">
        <authorList>
            <person name="Magalhaes I.L.F."/>
            <person name="Oliveira U."/>
            <person name="Santos F.R."/>
            <person name="Vidigal T.H.D.A."/>
            <person name="Brescovit A.D."/>
            <person name="Santos A.J."/>
        </authorList>
    </citation>
    <scope>NUCLEOTIDE SEQUENCE</scope>
    <source>
        <tissue evidence="1">Shoot tissue taken approximately 20 cm above the soil surface</tissue>
    </source>
</reference>
<sequence length="15" mass="1589">MLVPLGYKEAAARVA</sequence>